<protein>
    <submittedName>
        <fullName evidence="1">Uncharacterized protein</fullName>
    </submittedName>
</protein>
<sequence>MFAPGLLSSDDHHSIRVLSALPPTASGGSAISEIGGERWQGAVNPVTQVQPVTTDEVTGELTLQSLKYRFRRSEPLEARMQFLFTSGQPPRGTHMSLVLTTRQGNFIADLNPEWLDIANGEVGHASVMPESDWPDELSLVLTLKAPERLPVAVSADIELFTPKALLTGVGTVREEGDEWVIPVAATVYKPGVIVVSARLLDGSGNLITHLHSRGHFKEDGELEVRLRKQLIPESEMRGTLLMTDISVRHIADSLNADMGWGDSERVSYPVVAP</sequence>
<dbReference type="Proteomes" id="UP001481413">
    <property type="component" value="Unassembled WGS sequence"/>
</dbReference>
<accession>A0ABP9ZVW1</accession>
<proteinExistence type="predicted"/>
<dbReference type="EMBL" id="BAABWH010000001">
    <property type="protein sequence ID" value="GAA6144275.1"/>
    <property type="molecule type" value="Genomic_DNA"/>
</dbReference>
<keyword evidence="2" id="KW-1185">Reference proteome</keyword>
<comment type="caution">
    <text evidence="1">The sequence shown here is derived from an EMBL/GenBank/DDBJ whole genome shotgun (WGS) entry which is preliminary data.</text>
</comment>
<name>A0ABP9ZVW1_9GAMM</name>
<organism evidence="1 2">
    <name type="scientific">Thalassolituus maritimus</name>
    <dbReference type="NCBI Taxonomy" id="484498"/>
    <lineage>
        <taxon>Bacteria</taxon>
        <taxon>Pseudomonadati</taxon>
        <taxon>Pseudomonadota</taxon>
        <taxon>Gammaproteobacteria</taxon>
        <taxon>Oceanospirillales</taxon>
        <taxon>Oceanospirillaceae</taxon>
        <taxon>Thalassolituus</taxon>
    </lineage>
</organism>
<reference evidence="1 2" key="1">
    <citation type="submission" date="2024-04" db="EMBL/GenBank/DDBJ databases">
        <title>Draft genome sequence of Thalassolituus maritimus NBRC 116585.</title>
        <authorList>
            <person name="Miyakawa T."/>
            <person name="Kusuya Y."/>
            <person name="Miura T."/>
        </authorList>
    </citation>
    <scope>NUCLEOTIDE SEQUENCE [LARGE SCALE GENOMIC DNA]</scope>
    <source>
        <strain evidence="1 2">5NW40-0001</strain>
    </source>
</reference>
<gene>
    <name evidence="1" type="ORF">NBRC116585_03920</name>
</gene>
<evidence type="ECO:0000313" key="2">
    <source>
        <dbReference type="Proteomes" id="UP001481413"/>
    </source>
</evidence>
<evidence type="ECO:0000313" key="1">
    <source>
        <dbReference type="EMBL" id="GAA6144275.1"/>
    </source>
</evidence>